<dbReference type="Pfam" id="PF03990">
    <property type="entry name" value="DUF348"/>
    <property type="match status" value="3"/>
</dbReference>
<keyword evidence="3" id="KW-0378">Hydrolase</keyword>
<evidence type="ECO:0000259" key="4">
    <source>
        <dbReference type="PROSITE" id="PS51109"/>
    </source>
</evidence>
<comment type="similarity">
    <text evidence="1">Belongs to the transglycosylase family. Rpf subfamily.</text>
</comment>
<dbReference type="InterPro" id="IPR011098">
    <property type="entry name" value="G5_dom"/>
</dbReference>
<dbReference type="InterPro" id="IPR007137">
    <property type="entry name" value="DUF348"/>
</dbReference>
<dbReference type="SMART" id="SM01208">
    <property type="entry name" value="G5"/>
    <property type="match status" value="1"/>
</dbReference>
<keyword evidence="2" id="KW-0732">Signal</keyword>
<accession>A0ABT8EP71</accession>
<evidence type="ECO:0000256" key="2">
    <source>
        <dbReference type="ARBA" id="ARBA00022729"/>
    </source>
</evidence>
<dbReference type="EMBL" id="JAUHJR010000001">
    <property type="protein sequence ID" value="MDN4159924.1"/>
    <property type="molecule type" value="Genomic_DNA"/>
</dbReference>
<organism evidence="5 6">
    <name type="scientific">Nocardioides abyssi</name>
    <dbReference type="NCBI Taxonomy" id="3058370"/>
    <lineage>
        <taxon>Bacteria</taxon>
        <taxon>Bacillati</taxon>
        <taxon>Actinomycetota</taxon>
        <taxon>Actinomycetes</taxon>
        <taxon>Propionibacteriales</taxon>
        <taxon>Nocardioidaceae</taxon>
        <taxon>Nocardioides</taxon>
    </lineage>
</organism>
<proteinExistence type="inferred from homology"/>
<evidence type="ECO:0000313" key="6">
    <source>
        <dbReference type="Proteomes" id="UP001168537"/>
    </source>
</evidence>
<gene>
    <name evidence="5" type="ORF">QWY29_01050</name>
</gene>
<evidence type="ECO:0000256" key="1">
    <source>
        <dbReference type="ARBA" id="ARBA00010830"/>
    </source>
</evidence>
<dbReference type="InterPro" id="IPR023346">
    <property type="entry name" value="Lysozyme-like_dom_sf"/>
</dbReference>
<dbReference type="Gene3D" id="1.10.530.10">
    <property type="match status" value="1"/>
</dbReference>
<dbReference type="Pfam" id="PF07501">
    <property type="entry name" value="G5"/>
    <property type="match status" value="1"/>
</dbReference>
<dbReference type="CDD" id="cd13925">
    <property type="entry name" value="RPF"/>
    <property type="match status" value="1"/>
</dbReference>
<evidence type="ECO:0000313" key="5">
    <source>
        <dbReference type="EMBL" id="MDN4159924.1"/>
    </source>
</evidence>
<dbReference type="InterPro" id="IPR010618">
    <property type="entry name" value="RPF"/>
</dbReference>
<protein>
    <submittedName>
        <fullName evidence="5">Transglycosylase family protein</fullName>
    </submittedName>
</protein>
<name>A0ABT8EP71_9ACTN</name>
<dbReference type="Proteomes" id="UP001168537">
    <property type="component" value="Unassembled WGS sequence"/>
</dbReference>
<dbReference type="Gene3D" id="2.20.230.10">
    <property type="entry name" value="Resuscitation-promoting factor rpfb"/>
    <property type="match status" value="1"/>
</dbReference>
<dbReference type="RefSeq" id="WP_300958785.1">
    <property type="nucleotide sequence ID" value="NZ_JAUHJR010000001.1"/>
</dbReference>
<keyword evidence="6" id="KW-1185">Reference proteome</keyword>
<sequence length="381" mass="40636">MRSKLAHWVTRSSRSRPVMVALAAVVALAVAGSTLGYSALSKSVTLSIDGEPSEVSSMASTVGDVLEDQGVEVSARDQVAPGLEEQVSDGMEISVRFARPVELTVDGDTSTHWVTATEVAGALGQIGEDYRGADLSVSRGGSIDRGGVELEVVTPKTLEVKLADKPWRKRTVTALTVSEALEQLGVDVEQRDETKPRLDAEIADGDRIVFTDVRVVTKKVRGEAIDFSTTEREDDSMPEGESTTVRAGREGARNVTYRLTYRNGELVGRVVKKAQVTRAPVDAIVRVGTQEAPAAPNYAGGGTVWDALAKCESGGNWAINTGNGYYGGLQFNLGTWRAYGGPGYPHQQSRETQIAIAEKVRAATGGYGSWPHCSQSLGLPQ</sequence>
<dbReference type="SUPFAM" id="SSF53955">
    <property type="entry name" value="Lysozyme-like"/>
    <property type="match status" value="1"/>
</dbReference>
<evidence type="ECO:0000256" key="3">
    <source>
        <dbReference type="ARBA" id="ARBA00022801"/>
    </source>
</evidence>
<feature type="domain" description="G5" evidence="4">
    <location>
        <begin position="210"/>
        <end position="291"/>
    </location>
</feature>
<dbReference type="Pfam" id="PF06737">
    <property type="entry name" value="Transglycosylas"/>
    <property type="match status" value="1"/>
</dbReference>
<dbReference type="PROSITE" id="PS51109">
    <property type="entry name" value="G5"/>
    <property type="match status" value="1"/>
</dbReference>
<comment type="caution">
    <text evidence="5">The sequence shown here is derived from an EMBL/GenBank/DDBJ whole genome shotgun (WGS) entry which is preliminary data.</text>
</comment>
<reference evidence="5" key="1">
    <citation type="submission" date="2023-06" db="EMBL/GenBank/DDBJ databases">
        <title>Draft genome sequence of Nocardioides sp. SOB72.</title>
        <authorList>
            <person name="Zhang G."/>
        </authorList>
    </citation>
    <scope>NUCLEOTIDE SEQUENCE</scope>
    <source>
        <strain evidence="5">SOB72</strain>
    </source>
</reference>